<dbReference type="OrthoDB" id="421255at2759"/>
<sequence length="403" mass="44620">MPECSLEGLASEWDSDESVREDLRLGKPLIAEVSEKQVDIQMPSKYNRLLLPVLARMRMAAKKLPSIDSFRSEIRAIMTKNKRDPSDEDVDKFSWLIRKNCGFVKMKCRRQEVPDFQQLCLALDPDLQGIVDQINESLARRRARRAESPEEATDDEDGYDDDEDEDDGGEGGDSDGSGLGHHLNAFKEAVGESAPEARDDGPITEVPSDSVPNIEEPSEIGPVVETPSENGPVVEKPSESGPVIEKPGESGPVIEKPSECRPVVKAKPTFTEHVEPSEQELRLERKREIMKRLEMLRAKRAKITDAAVVPASAGPTGFMSGCLDAVETQPYNLEDVETPPSSTKPRDGSPDVSTAARRAEYQSKILRKSPTLPYHPYSPEVLDKKASSSKDEAPLFTPEKDWV</sequence>
<keyword evidence="3" id="KW-1185">Reference proteome</keyword>
<feature type="compositionally biased region" description="Acidic residues" evidence="1">
    <location>
        <begin position="149"/>
        <end position="173"/>
    </location>
</feature>
<evidence type="ECO:0000313" key="3">
    <source>
        <dbReference type="Proteomes" id="UP000186817"/>
    </source>
</evidence>
<feature type="compositionally biased region" description="Basic and acidic residues" evidence="1">
    <location>
        <begin position="381"/>
        <end position="403"/>
    </location>
</feature>
<dbReference type="Proteomes" id="UP000186817">
    <property type="component" value="Unassembled WGS sequence"/>
</dbReference>
<feature type="region of interest" description="Disordered" evidence="1">
    <location>
        <begin position="139"/>
        <end position="256"/>
    </location>
</feature>
<proteinExistence type="predicted"/>
<comment type="caution">
    <text evidence="2">The sequence shown here is derived from an EMBL/GenBank/DDBJ whole genome shotgun (WGS) entry which is preliminary data.</text>
</comment>
<gene>
    <name evidence="2" type="ORF">AK812_SmicGene4173</name>
</gene>
<evidence type="ECO:0000313" key="2">
    <source>
        <dbReference type="EMBL" id="OLQ11961.1"/>
    </source>
</evidence>
<name>A0A1Q9EX23_SYMMI</name>
<evidence type="ECO:0000256" key="1">
    <source>
        <dbReference type="SAM" id="MobiDB-lite"/>
    </source>
</evidence>
<protein>
    <submittedName>
        <fullName evidence="2">Uncharacterized protein</fullName>
    </submittedName>
</protein>
<feature type="region of interest" description="Disordered" evidence="1">
    <location>
        <begin position="329"/>
        <end position="403"/>
    </location>
</feature>
<dbReference type="AlphaFoldDB" id="A0A1Q9EX23"/>
<accession>A0A1Q9EX23</accession>
<dbReference type="EMBL" id="LSRX01000051">
    <property type="protein sequence ID" value="OLQ11961.1"/>
    <property type="molecule type" value="Genomic_DNA"/>
</dbReference>
<organism evidence="2 3">
    <name type="scientific">Symbiodinium microadriaticum</name>
    <name type="common">Dinoflagellate</name>
    <name type="synonym">Zooxanthella microadriatica</name>
    <dbReference type="NCBI Taxonomy" id="2951"/>
    <lineage>
        <taxon>Eukaryota</taxon>
        <taxon>Sar</taxon>
        <taxon>Alveolata</taxon>
        <taxon>Dinophyceae</taxon>
        <taxon>Suessiales</taxon>
        <taxon>Symbiodiniaceae</taxon>
        <taxon>Symbiodinium</taxon>
    </lineage>
</organism>
<reference evidence="2 3" key="1">
    <citation type="submission" date="2016-02" db="EMBL/GenBank/DDBJ databases">
        <title>Genome analysis of coral dinoflagellate symbionts highlights evolutionary adaptations to a symbiotic lifestyle.</title>
        <authorList>
            <person name="Aranda M."/>
            <person name="Li Y."/>
            <person name="Liew Y.J."/>
            <person name="Baumgarten S."/>
            <person name="Simakov O."/>
            <person name="Wilson M."/>
            <person name="Piel J."/>
            <person name="Ashoor H."/>
            <person name="Bougouffa S."/>
            <person name="Bajic V.B."/>
            <person name="Ryu T."/>
            <person name="Ravasi T."/>
            <person name="Bayer T."/>
            <person name="Micklem G."/>
            <person name="Kim H."/>
            <person name="Bhak J."/>
            <person name="Lajeunesse T.C."/>
            <person name="Voolstra C.R."/>
        </authorList>
    </citation>
    <scope>NUCLEOTIDE SEQUENCE [LARGE SCALE GENOMIC DNA]</scope>
    <source>
        <strain evidence="2 3">CCMP2467</strain>
    </source>
</reference>